<evidence type="ECO:0000256" key="4">
    <source>
        <dbReference type="ARBA" id="ARBA00023054"/>
    </source>
</evidence>
<evidence type="ECO:0000259" key="7">
    <source>
        <dbReference type="PROSITE" id="PS51776"/>
    </source>
</evidence>
<feature type="compositionally biased region" description="Polar residues" evidence="6">
    <location>
        <begin position="276"/>
        <end position="286"/>
    </location>
</feature>
<feature type="region of interest" description="Disordered" evidence="6">
    <location>
        <begin position="247"/>
        <end position="286"/>
    </location>
</feature>
<dbReference type="InterPro" id="IPR032486">
    <property type="entry name" value="JIP_LZII"/>
</dbReference>
<feature type="region of interest" description="Disordered" evidence="6">
    <location>
        <begin position="625"/>
        <end position="725"/>
    </location>
</feature>
<dbReference type="Pfam" id="PF09744">
    <property type="entry name" value="RH1"/>
    <property type="match status" value="1"/>
</dbReference>
<evidence type="ECO:0000259" key="8">
    <source>
        <dbReference type="PROSITE" id="PS51777"/>
    </source>
</evidence>
<keyword evidence="9" id="KW-1185">Reference proteome</keyword>
<dbReference type="PANTHER" id="PTHR13886">
    <property type="entry name" value="JNK/SAPK-ASSOCIATED PROTEIN"/>
    <property type="match status" value="1"/>
</dbReference>
<dbReference type="Gene3D" id="2.130.10.10">
    <property type="entry name" value="YVTN repeat-like/Quinoprotein amine dehydrogenase"/>
    <property type="match status" value="1"/>
</dbReference>
<dbReference type="PROSITE" id="PS51777">
    <property type="entry name" value="RH2"/>
    <property type="match status" value="1"/>
</dbReference>
<keyword evidence="3" id="KW-0963">Cytoplasm</keyword>
<dbReference type="PROSITE" id="PS51776">
    <property type="entry name" value="RH1"/>
    <property type="match status" value="1"/>
</dbReference>
<feature type="domain" description="RH2" evidence="8">
    <location>
        <begin position="458"/>
        <end position="548"/>
    </location>
</feature>
<evidence type="ECO:0000256" key="5">
    <source>
        <dbReference type="SAM" id="Coils"/>
    </source>
</evidence>
<evidence type="ECO:0000313" key="9">
    <source>
        <dbReference type="Proteomes" id="UP000695022"/>
    </source>
</evidence>
<organism evidence="9 10">
    <name type="scientific">Priapulus caudatus</name>
    <name type="common">Priapulid worm</name>
    <dbReference type="NCBI Taxonomy" id="37621"/>
    <lineage>
        <taxon>Eukaryota</taxon>
        <taxon>Metazoa</taxon>
        <taxon>Ecdysozoa</taxon>
        <taxon>Scalidophora</taxon>
        <taxon>Priapulida</taxon>
        <taxon>Priapulimorpha</taxon>
        <taxon>Priapulimorphida</taxon>
        <taxon>Priapulidae</taxon>
        <taxon>Priapulus</taxon>
    </lineage>
</organism>
<dbReference type="InterPro" id="IPR034743">
    <property type="entry name" value="RH1"/>
</dbReference>
<dbReference type="InterPro" id="IPR034744">
    <property type="entry name" value="RH2"/>
</dbReference>
<evidence type="ECO:0000256" key="6">
    <source>
        <dbReference type="SAM" id="MobiDB-lite"/>
    </source>
</evidence>
<dbReference type="GeneID" id="106810025"/>
<dbReference type="Proteomes" id="UP000695022">
    <property type="component" value="Unplaced"/>
</dbReference>
<gene>
    <name evidence="10" type="primary">LOC106810025</name>
</gene>
<name>A0ABM1E989_PRICU</name>
<feature type="compositionally biased region" description="Low complexity" evidence="6">
    <location>
        <begin position="660"/>
        <end position="671"/>
    </location>
</feature>
<evidence type="ECO:0000256" key="2">
    <source>
        <dbReference type="ARBA" id="ARBA00009866"/>
    </source>
</evidence>
<dbReference type="Gene3D" id="1.20.5.1000">
    <property type="entry name" value="arf6 gtpase in complex with a specific effector, jip4"/>
    <property type="match status" value="1"/>
</dbReference>
<protein>
    <submittedName>
        <fullName evidence="10">C-Jun-amino-terminal kinase-interacting protein 3-like</fullName>
    </submittedName>
</protein>
<dbReference type="Pfam" id="PF19056">
    <property type="entry name" value="WD40_2"/>
    <property type="match status" value="1"/>
</dbReference>
<dbReference type="InterPro" id="IPR039911">
    <property type="entry name" value="JIP3/JIP4"/>
</dbReference>
<feature type="coiled-coil region" evidence="5">
    <location>
        <begin position="382"/>
        <end position="486"/>
    </location>
</feature>
<accession>A0ABM1E989</accession>
<comment type="subcellular location">
    <subcellularLocation>
        <location evidence="1">Cytoplasm</location>
    </subcellularLocation>
</comment>
<evidence type="ECO:0000256" key="1">
    <source>
        <dbReference type="ARBA" id="ARBA00004496"/>
    </source>
</evidence>
<dbReference type="PANTHER" id="PTHR13886:SF4">
    <property type="entry name" value="JNK-INTERACTING PROTEIN 3"/>
    <property type="match status" value="1"/>
</dbReference>
<evidence type="ECO:0000256" key="3">
    <source>
        <dbReference type="ARBA" id="ARBA00022490"/>
    </source>
</evidence>
<evidence type="ECO:0000313" key="10">
    <source>
        <dbReference type="RefSeq" id="XP_014668760.1"/>
    </source>
</evidence>
<dbReference type="RefSeq" id="XP_014668760.1">
    <property type="nucleotide sequence ID" value="XM_014813274.1"/>
</dbReference>
<dbReference type="Gene3D" id="1.20.58.1770">
    <property type="match status" value="1"/>
</dbReference>
<sequence length="1048" mass="117842">MENDMEIVYGTNEDSPSVMSERVSTLASSVYKEFERMIQKYDEDVVKELMPLVVSVLESLDLSYQDNQEHEVELELLREDNEQLVTQYEREKQLRKASEQKYFEVEDAIEEETKKQEEKVELLESFVRMLELKGKNASDHVARLDEKEADAKREYSTLHDRYTELFKTHMDYVERTKLIMSSERNEPLVSPGVRNRQQGFSFAPRSPQVAPAVGVVLVHERQRSGSPSSLDQESLRSPRGYGINLESEIEGAGDNQKKEIATEDKSQLTDRIGQHDMSTGWTDSLTDTLSPDPEVTMLPEETQRPVCNPTRCTDSLFSELSFQDSDVIGLVDEGADITGYPVNTGDYASSDSGESDVSDTFFGMSKEVENLILENTELLATKNALNIVKDDLIAKVDELTSEQEILREEIRSLQEMKGRLQARVHELEAEMRKLKEAADKNAKGNMGEDEDDVPMAQRKRFTRVEMARVLMERNQYKERLMELQEAVRWTEMIRASKLDPTLETKRKSSIWKFCLTRLAAATRAQQGLRPAPVSRSRIPKVVSTPTGATNKHEHTMREKEAEQHSSSSLVWICTSTSQGSKAAVIDANNPADILDAFRVCSAILLCIASVPGATESDYLVDDVELPHESTSEDVRPAEKEKQDRESEEKEDTSIKITFVSCATGASSTSASPERSLDDEKEESGHLITEVTPSGDAEKTLKGICPDDDQERQVSAPSSRRPPPTMWLGSQSGSVYVHSSMSQWKRCIHSVKLKDSVLAIVHIKGRVFIALADGTVAVFHRASDGQWDLSSYHLIDLGRPHHSIRCMTVVIDNIWCGYRNRVHVVNSKTLEVEMSFDAHPRKESQVRQMSWVGDGVWISIRLDSTLRLYHAHTHQHLQDVDIEPYVSKMLGTGKLGFSFVRITALHVSCNRLWMGTGNGVIISVPLSESNKQQSSGGVGKPGGVVRVYSDTRTDSVKPGTFVPYCSMAQAQLSFHGHRDAVKFFVAIREGDNKNMDLMATGSNKELSSKMSLRRHMLVLSGGEGYIDFRIGIYTYIHIYTRGGKWKEEG</sequence>
<dbReference type="SUPFAM" id="SSF50978">
    <property type="entry name" value="WD40 repeat-like"/>
    <property type="match status" value="1"/>
</dbReference>
<feature type="region of interest" description="Disordered" evidence="6">
    <location>
        <begin position="541"/>
        <end position="563"/>
    </location>
</feature>
<keyword evidence="4 5" id="KW-0175">Coiled coil</keyword>
<feature type="compositionally biased region" description="Basic and acidic residues" evidence="6">
    <location>
        <begin position="625"/>
        <end position="653"/>
    </location>
</feature>
<dbReference type="InterPro" id="IPR036322">
    <property type="entry name" value="WD40_repeat_dom_sf"/>
</dbReference>
<proteinExistence type="inferred from homology"/>
<feature type="domain" description="RH1" evidence="7">
    <location>
        <begin position="6"/>
        <end position="94"/>
    </location>
</feature>
<dbReference type="InterPro" id="IPR015943">
    <property type="entry name" value="WD40/YVTN_repeat-like_dom_sf"/>
</dbReference>
<feature type="compositionally biased region" description="Basic and acidic residues" evidence="6">
    <location>
        <begin position="550"/>
        <end position="563"/>
    </location>
</feature>
<dbReference type="Pfam" id="PF16471">
    <property type="entry name" value="JIP_LZII"/>
    <property type="match status" value="1"/>
</dbReference>
<feature type="coiled-coil region" evidence="5">
    <location>
        <begin position="67"/>
        <end position="101"/>
    </location>
</feature>
<feature type="compositionally biased region" description="Basic and acidic residues" evidence="6">
    <location>
        <begin position="255"/>
        <end position="274"/>
    </location>
</feature>
<comment type="similarity">
    <text evidence="2">Belongs to the JIP scaffold family.</text>
</comment>
<reference evidence="10" key="1">
    <citation type="submission" date="2025-08" db="UniProtKB">
        <authorList>
            <consortium name="RefSeq"/>
        </authorList>
    </citation>
    <scope>IDENTIFICATION</scope>
</reference>